<protein>
    <submittedName>
        <fullName evidence="1">Complex i intermediate-associated, putative</fullName>
    </submittedName>
</protein>
<accession>A0A9W5WTH8</accession>
<evidence type="ECO:0000313" key="1">
    <source>
        <dbReference type="EMBL" id="GFE52890.1"/>
    </source>
</evidence>
<evidence type="ECO:0000313" key="2">
    <source>
        <dbReference type="Proteomes" id="UP001057455"/>
    </source>
</evidence>
<comment type="caution">
    <text evidence="1">The sequence shown here is derived from an EMBL/GenBank/DDBJ whole genome shotgun (WGS) entry which is preliminary data.</text>
</comment>
<dbReference type="OrthoDB" id="365118at2759"/>
<gene>
    <name evidence="1" type="ORF">BaOVIS_002940</name>
</gene>
<dbReference type="AlphaFoldDB" id="A0A9W5WTH8"/>
<dbReference type="EMBL" id="BLIY01000003">
    <property type="protein sequence ID" value="GFE52890.1"/>
    <property type="molecule type" value="Genomic_DNA"/>
</dbReference>
<keyword evidence="2" id="KW-1185">Reference proteome</keyword>
<sequence length="875" mass="99988">MGSSTLRKWNVVFHSQRLWLWLTSRHVHAHGQQNGVGHTYVRPSLARPLQRLQENLKWMEDAKEVKHCVNTESNLAVSTKLDTLGNLKKLSKHASSQEIQQYIVRNLSILDQMLPLIRNCTPEFKHTYLMDNAFVRYVVALCVTYRNNLPKETLEMAIQFVMVIEAPAIYDSLFRLIDALRSIPGTLHSCIGHLNNLLLLVHNTDNILDSQEIYEVGRQLVFDVVATSIDINGVGVMLSVLNLLRQRYPDDEYLLDITSAYMHEVKHRLFVLEPSALLNVLQFMYRCTYVDDGLYTKTMEALLYKYDLMSFEEKSTLLLLLPFLKHVYLLSTPNITTNIYSEECQMLNAMLRREFENEIEYMPFDDMITHCLAISLMFKQSSVIRKILLKTIDNVMIESINARTFLKLLSCCNTVYITSSSVDVSRLLSKVAHTKLAACSGPELLHGFKSLAQIVARRHRKYLVPLVHDVLQKNKSDCMAIIECLHLYIALQLQRTNLNILETGFVLLFPHMKSQIDGGSNMSASPLTNIDLIVKNVGGNLLLSHSDKESVDISETTGLGNMASVTKPLKHGSHKKDMDVLYIDKSESTVETIPLSGLIKLLECLTKMELELSRMAPIFSLLQTSILRKIKYNSNVSFHDLSEVLRSLTDSRVICSELADVILDRVYNCPERLDDPECAAIILRFIEFTNHGDYASKLSQPLFEFCLRKCTPALVEVLEYQQYKRPEFHAAYLDLMRPVSTEVADGFGGMIKHSPVMADDFDVLLRSVKLPRSTTGKNHQLLAELLTTYSKGEHFEEHYKIDNIVVDFFYPNLCTAVQILRSQDCYYDGEWVHIKSRMWLLCEILRLKGIRVILIPERGLKTVPESAVIHTPTEE</sequence>
<name>A0A9W5WTH8_BABOV</name>
<reference evidence="1" key="1">
    <citation type="submission" date="2019-12" db="EMBL/GenBank/DDBJ databases">
        <title>Genome sequence of Babesia ovis.</title>
        <authorList>
            <person name="Yamagishi J."/>
            <person name="Sevinc F."/>
            <person name="Xuan X."/>
        </authorList>
    </citation>
    <scope>NUCLEOTIDE SEQUENCE</scope>
    <source>
        <strain evidence="1">Selcuk</strain>
    </source>
</reference>
<dbReference type="Proteomes" id="UP001057455">
    <property type="component" value="Unassembled WGS sequence"/>
</dbReference>
<organism evidence="1 2">
    <name type="scientific">Babesia ovis</name>
    <dbReference type="NCBI Taxonomy" id="5869"/>
    <lineage>
        <taxon>Eukaryota</taxon>
        <taxon>Sar</taxon>
        <taxon>Alveolata</taxon>
        <taxon>Apicomplexa</taxon>
        <taxon>Aconoidasida</taxon>
        <taxon>Piroplasmida</taxon>
        <taxon>Babesiidae</taxon>
        <taxon>Babesia</taxon>
    </lineage>
</organism>
<proteinExistence type="predicted"/>